<reference evidence="1" key="1">
    <citation type="journal article" date="2021" name="Proc. Natl. Acad. Sci. U.S.A.">
        <title>A Catalog of Tens of Thousands of Viruses from Human Metagenomes Reveals Hidden Associations with Chronic Diseases.</title>
        <authorList>
            <person name="Tisza M.J."/>
            <person name="Buck C.B."/>
        </authorList>
    </citation>
    <scope>NUCLEOTIDE SEQUENCE</scope>
    <source>
        <strain evidence="1">CtnRj46</strain>
    </source>
</reference>
<organism evidence="1">
    <name type="scientific">virus sp. ctnRj46</name>
    <dbReference type="NCBI Taxonomy" id="2826814"/>
    <lineage>
        <taxon>Viruses</taxon>
    </lineage>
</organism>
<sequence>MIDKYSCLILLSDIKEKGIDTSNQIKILTSSNNIPLEVIKFINDVEPMELC</sequence>
<evidence type="ECO:0000313" key="1">
    <source>
        <dbReference type="EMBL" id="DAE27166.1"/>
    </source>
</evidence>
<accession>A0A8S5R6X8</accession>
<proteinExistence type="predicted"/>
<dbReference type="EMBL" id="BK015829">
    <property type="protein sequence ID" value="DAE27166.1"/>
    <property type="molecule type" value="Genomic_DNA"/>
</dbReference>
<name>A0A8S5R6X8_9VIRU</name>
<protein>
    <submittedName>
        <fullName evidence="1">Uncharacterized protein</fullName>
    </submittedName>
</protein>